<dbReference type="InterPro" id="IPR000157">
    <property type="entry name" value="TIR_dom"/>
</dbReference>
<evidence type="ECO:0000313" key="7">
    <source>
        <dbReference type="Proteomes" id="UP001206925"/>
    </source>
</evidence>
<keyword evidence="3" id="KW-0520">NAD</keyword>
<sequence length="311" mass="35707">MSASSFVYKSMEFVLGLQGETSKSGTTSEFGDAATEGLLDQPQVGSGSLRIVRSSSRERTRPNVYISMKDEDNDFYDFGYYLKVALTRENLWVSPTDPNDAKELPGQARASIIVLSDTYISSDEHLDELLEILDEMRNSSHFVLPIFYRVDPSRIRENGKDLLLQSFEGFEKSLRKVDQWHEALILVSNLPNVFFPSKHSLKSRTFLDDDDMASIKEAVSIIKYVSTRFYQLFMVTCMDRGKCDRDDPTYKGYNGAMSDVTWTISNGQKRFNKRIHLTTGYRWFGPAFRTKLDHLQLNLSKLKIVFYLKNI</sequence>
<evidence type="ECO:0000256" key="3">
    <source>
        <dbReference type="ARBA" id="ARBA00023027"/>
    </source>
</evidence>
<dbReference type="GO" id="GO:0061809">
    <property type="term" value="F:NAD+ nucleosidase activity, cyclic ADP-ribose generating"/>
    <property type="evidence" value="ECO:0007669"/>
    <property type="project" value="UniProtKB-EC"/>
</dbReference>
<dbReference type="Proteomes" id="UP001206925">
    <property type="component" value="Unassembled WGS sequence"/>
</dbReference>
<dbReference type="PANTHER" id="PTHR32009">
    <property type="entry name" value="TMV RESISTANCE PROTEIN N-LIKE"/>
    <property type="match status" value="1"/>
</dbReference>
<dbReference type="SMART" id="SM00255">
    <property type="entry name" value="TIR"/>
    <property type="match status" value="1"/>
</dbReference>
<dbReference type="AlphaFoldDB" id="A0AAD5CAI1"/>
<keyword evidence="2" id="KW-0378">Hydrolase</keyword>
<organism evidence="6 7">
    <name type="scientific">Ambrosia artemisiifolia</name>
    <name type="common">Common ragweed</name>
    <dbReference type="NCBI Taxonomy" id="4212"/>
    <lineage>
        <taxon>Eukaryota</taxon>
        <taxon>Viridiplantae</taxon>
        <taxon>Streptophyta</taxon>
        <taxon>Embryophyta</taxon>
        <taxon>Tracheophyta</taxon>
        <taxon>Spermatophyta</taxon>
        <taxon>Magnoliopsida</taxon>
        <taxon>eudicotyledons</taxon>
        <taxon>Gunneridae</taxon>
        <taxon>Pentapetalae</taxon>
        <taxon>asterids</taxon>
        <taxon>campanulids</taxon>
        <taxon>Asterales</taxon>
        <taxon>Asteraceae</taxon>
        <taxon>Asteroideae</taxon>
        <taxon>Heliantheae alliance</taxon>
        <taxon>Heliantheae</taxon>
        <taxon>Ambrosia</taxon>
    </lineage>
</organism>
<proteinExistence type="predicted"/>
<accession>A0AAD5CAI1</accession>
<dbReference type="InterPro" id="IPR035897">
    <property type="entry name" value="Toll_tir_struct_dom_sf"/>
</dbReference>
<feature type="domain" description="TIR" evidence="5">
    <location>
        <begin position="60"/>
        <end position="226"/>
    </location>
</feature>
<keyword evidence="7" id="KW-1185">Reference proteome</keyword>
<evidence type="ECO:0000256" key="4">
    <source>
        <dbReference type="ARBA" id="ARBA00047304"/>
    </source>
</evidence>
<dbReference type="PROSITE" id="PS50104">
    <property type="entry name" value="TIR"/>
    <property type="match status" value="1"/>
</dbReference>
<dbReference type="GO" id="GO:0007165">
    <property type="term" value="P:signal transduction"/>
    <property type="evidence" value="ECO:0007669"/>
    <property type="project" value="InterPro"/>
</dbReference>
<dbReference type="EC" id="3.2.2.6" evidence="1"/>
<gene>
    <name evidence="6" type="ORF">M8C21_003011</name>
</gene>
<reference evidence="6" key="1">
    <citation type="submission" date="2022-06" db="EMBL/GenBank/DDBJ databases">
        <title>Uncovering the hologenomic basis of an extraordinary plant invasion.</title>
        <authorList>
            <person name="Bieker V.C."/>
            <person name="Martin M.D."/>
            <person name="Gilbert T."/>
            <person name="Hodgins K."/>
            <person name="Battlay P."/>
            <person name="Petersen B."/>
            <person name="Wilson J."/>
        </authorList>
    </citation>
    <scope>NUCLEOTIDE SEQUENCE</scope>
    <source>
        <strain evidence="6">AA19_3_7</strain>
        <tissue evidence="6">Leaf</tissue>
    </source>
</reference>
<protein>
    <recommendedName>
        <fullName evidence="1">ADP-ribosyl cyclase/cyclic ADP-ribose hydrolase</fullName>
        <ecNumber evidence="1">3.2.2.6</ecNumber>
    </recommendedName>
</protein>
<name>A0AAD5CAI1_AMBAR</name>
<dbReference type="SUPFAM" id="SSF52200">
    <property type="entry name" value="Toll/Interleukin receptor TIR domain"/>
    <property type="match status" value="1"/>
</dbReference>
<evidence type="ECO:0000259" key="5">
    <source>
        <dbReference type="PROSITE" id="PS50104"/>
    </source>
</evidence>
<dbReference type="Pfam" id="PF01582">
    <property type="entry name" value="TIR"/>
    <property type="match status" value="1"/>
</dbReference>
<evidence type="ECO:0000313" key="6">
    <source>
        <dbReference type="EMBL" id="KAI7738257.1"/>
    </source>
</evidence>
<dbReference type="PANTHER" id="PTHR32009:SF39">
    <property type="entry name" value="TIR DOMAIN-CONTAINING PROTEIN"/>
    <property type="match status" value="1"/>
</dbReference>
<dbReference type="EMBL" id="JAMZMK010008839">
    <property type="protein sequence ID" value="KAI7738257.1"/>
    <property type="molecule type" value="Genomic_DNA"/>
</dbReference>
<comment type="caution">
    <text evidence="6">The sequence shown here is derived from an EMBL/GenBank/DDBJ whole genome shotgun (WGS) entry which is preliminary data.</text>
</comment>
<comment type="catalytic activity">
    <reaction evidence="4">
        <text>NAD(+) + H2O = ADP-D-ribose + nicotinamide + H(+)</text>
        <dbReference type="Rhea" id="RHEA:16301"/>
        <dbReference type="ChEBI" id="CHEBI:15377"/>
        <dbReference type="ChEBI" id="CHEBI:15378"/>
        <dbReference type="ChEBI" id="CHEBI:17154"/>
        <dbReference type="ChEBI" id="CHEBI:57540"/>
        <dbReference type="ChEBI" id="CHEBI:57967"/>
        <dbReference type="EC" id="3.2.2.6"/>
    </reaction>
    <physiologicalReaction direction="left-to-right" evidence="4">
        <dbReference type="Rhea" id="RHEA:16302"/>
    </physiologicalReaction>
</comment>
<evidence type="ECO:0000256" key="1">
    <source>
        <dbReference type="ARBA" id="ARBA00011982"/>
    </source>
</evidence>
<dbReference type="Gene3D" id="3.40.50.10140">
    <property type="entry name" value="Toll/interleukin-1 receptor homology (TIR) domain"/>
    <property type="match status" value="1"/>
</dbReference>
<evidence type="ECO:0000256" key="2">
    <source>
        <dbReference type="ARBA" id="ARBA00022801"/>
    </source>
</evidence>